<dbReference type="AlphaFoldDB" id="A0AAV1RFF7"/>
<name>A0AAV1RFF7_9ROSI</name>
<evidence type="ECO:0000256" key="1">
    <source>
        <dbReference type="SAM" id="MobiDB-lite"/>
    </source>
</evidence>
<dbReference type="EMBL" id="CAWUPB010000994">
    <property type="protein sequence ID" value="CAK7335506.1"/>
    <property type="molecule type" value="Genomic_DNA"/>
</dbReference>
<feature type="non-terminal residue" evidence="2">
    <location>
        <position position="1"/>
    </location>
</feature>
<dbReference type="Proteomes" id="UP001314170">
    <property type="component" value="Unassembled WGS sequence"/>
</dbReference>
<proteinExistence type="predicted"/>
<organism evidence="2 3">
    <name type="scientific">Dovyalis caffra</name>
    <dbReference type="NCBI Taxonomy" id="77055"/>
    <lineage>
        <taxon>Eukaryota</taxon>
        <taxon>Viridiplantae</taxon>
        <taxon>Streptophyta</taxon>
        <taxon>Embryophyta</taxon>
        <taxon>Tracheophyta</taxon>
        <taxon>Spermatophyta</taxon>
        <taxon>Magnoliopsida</taxon>
        <taxon>eudicotyledons</taxon>
        <taxon>Gunneridae</taxon>
        <taxon>Pentapetalae</taxon>
        <taxon>rosids</taxon>
        <taxon>fabids</taxon>
        <taxon>Malpighiales</taxon>
        <taxon>Salicaceae</taxon>
        <taxon>Flacourtieae</taxon>
        <taxon>Dovyalis</taxon>
    </lineage>
</organism>
<feature type="non-terminal residue" evidence="2">
    <location>
        <position position="170"/>
    </location>
</feature>
<sequence length="170" mass="19853">GIIYWTGLRSCVYVHIHPYTESMIEASQIEFGETCRLDGSYFLCRHDHIKKLANMLEKVPVSMAMSMPKGSARNDAELLDHETKYQVVEEMATYIADLLCQSFIKASWKPETRQEGKPRLQQKEDGHERRKGDGYKRLNPLVILDSFVSTSMKRILEQKDYEMIEKRVYK</sequence>
<dbReference type="Gene3D" id="1.20.272.40">
    <property type="match status" value="1"/>
</dbReference>
<evidence type="ECO:0000313" key="2">
    <source>
        <dbReference type="EMBL" id="CAK7335506.1"/>
    </source>
</evidence>
<keyword evidence="3" id="KW-1185">Reference proteome</keyword>
<gene>
    <name evidence="2" type="ORF">DCAF_LOCUS10500</name>
</gene>
<evidence type="ECO:0000313" key="3">
    <source>
        <dbReference type="Proteomes" id="UP001314170"/>
    </source>
</evidence>
<protein>
    <recommendedName>
        <fullName evidence="4">DNA-directed RNA polymerase</fullName>
    </recommendedName>
</protein>
<comment type="caution">
    <text evidence="2">The sequence shown here is derived from an EMBL/GenBank/DDBJ whole genome shotgun (WGS) entry which is preliminary data.</text>
</comment>
<accession>A0AAV1RFF7</accession>
<reference evidence="2 3" key="1">
    <citation type="submission" date="2024-01" db="EMBL/GenBank/DDBJ databases">
        <authorList>
            <person name="Waweru B."/>
        </authorList>
    </citation>
    <scope>NUCLEOTIDE SEQUENCE [LARGE SCALE GENOMIC DNA]</scope>
</reference>
<feature type="region of interest" description="Disordered" evidence="1">
    <location>
        <begin position="111"/>
        <end position="133"/>
    </location>
</feature>
<evidence type="ECO:0008006" key="4">
    <source>
        <dbReference type="Google" id="ProtNLM"/>
    </source>
</evidence>